<dbReference type="EMBL" id="JBHRWI010000030">
    <property type="protein sequence ID" value="MFC3513855.1"/>
    <property type="molecule type" value="Genomic_DNA"/>
</dbReference>
<feature type="transmembrane region" description="Helical" evidence="1">
    <location>
        <begin position="12"/>
        <end position="32"/>
    </location>
</feature>
<proteinExistence type="predicted"/>
<feature type="transmembrane region" description="Helical" evidence="1">
    <location>
        <begin position="130"/>
        <end position="149"/>
    </location>
</feature>
<keyword evidence="1" id="KW-0472">Membrane</keyword>
<comment type="caution">
    <text evidence="2">The sequence shown here is derived from an EMBL/GenBank/DDBJ whole genome shotgun (WGS) entry which is preliminary data.</text>
</comment>
<gene>
    <name evidence="2" type="ORF">ACFORO_27060</name>
</gene>
<feature type="transmembrane region" description="Helical" evidence="1">
    <location>
        <begin position="239"/>
        <end position="259"/>
    </location>
</feature>
<reference evidence="3" key="1">
    <citation type="journal article" date="2019" name="Int. J. Syst. Evol. Microbiol.">
        <title>The Global Catalogue of Microorganisms (GCM) 10K type strain sequencing project: providing services to taxonomists for standard genome sequencing and annotation.</title>
        <authorList>
            <consortium name="The Broad Institute Genomics Platform"/>
            <consortium name="The Broad Institute Genome Sequencing Center for Infectious Disease"/>
            <person name="Wu L."/>
            <person name="Ma J."/>
        </authorList>
    </citation>
    <scope>NUCLEOTIDE SEQUENCE [LARGE SCALE GENOMIC DNA]</scope>
    <source>
        <strain evidence="3">CGMCC 4.7682</strain>
    </source>
</reference>
<evidence type="ECO:0000256" key="1">
    <source>
        <dbReference type="SAM" id="Phobius"/>
    </source>
</evidence>
<dbReference type="Proteomes" id="UP001595764">
    <property type="component" value="Unassembled WGS sequence"/>
</dbReference>
<evidence type="ECO:0000313" key="3">
    <source>
        <dbReference type="Proteomes" id="UP001595764"/>
    </source>
</evidence>
<sequence length="448" mass="47167">MSVFRTELRRTVAPWVLVAVLAVGLGFLLFSRGPWSHGSAAWNATWLTSVRWSRYLLVLVWPIIVGAAAIQGMRDARAGVGELFRSTPRPAGQRGTTLALAVGLAAVVGYLVLVAAGVGQVVADGGMFTAAWMMQLLLGVLSVVAGAALGLGLGRLLPYPITAPALTVLALVGGLVLQMSGETERGANPAVLLGIGQVEPRGPFDVSVPAVQLGQLCWLLGLSAAGFLLLLASSARVKAFALLPVAAGLAVALPLFPAAPENNYTVDKTAAALACDGPVCVTRLHEDWLSTVAGPGKEAMRLLEKLPQRPNRVEESTVSFRNNKVSPRDPARLLMQQDDYAMYGKSGPSLTATLLSGAGTPPCHAASYGGEQNDREDAARWVMARWLIGSYAPPHSYAQPPLQTRTDPAWSALKAVPEAEQTARVAAARHLELTCTGDPLRVLTEGAR</sequence>
<feature type="transmembrane region" description="Helical" evidence="1">
    <location>
        <begin position="156"/>
        <end position="177"/>
    </location>
</feature>
<dbReference type="RefSeq" id="WP_377896650.1">
    <property type="nucleotide sequence ID" value="NZ_JBHRWI010000030.1"/>
</dbReference>
<name>A0ABV7QKK3_9PSEU</name>
<evidence type="ECO:0000313" key="2">
    <source>
        <dbReference type="EMBL" id="MFC3513855.1"/>
    </source>
</evidence>
<feature type="transmembrane region" description="Helical" evidence="1">
    <location>
        <begin position="98"/>
        <end position="118"/>
    </location>
</feature>
<feature type="transmembrane region" description="Helical" evidence="1">
    <location>
        <begin position="52"/>
        <end position="70"/>
    </location>
</feature>
<organism evidence="2 3">
    <name type="scientific">Amycolatopsis halotolerans</name>
    <dbReference type="NCBI Taxonomy" id="330083"/>
    <lineage>
        <taxon>Bacteria</taxon>
        <taxon>Bacillati</taxon>
        <taxon>Actinomycetota</taxon>
        <taxon>Actinomycetes</taxon>
        <taxon>Pseudonocardiales</taxon>
        <taxon>Pseudonocardiaceae</taxon>
        <taxon>Amycolatopsis</taxon>
    </lineage>
</organism>
<evidence type="ECO:0008006" key="4">
    <source>
        <dbReference type="Google" id="ProtNLM"/>
    </source>
</evidence>
<feature type="transmembrane region" description="Helical" evidence="1">
    <location>
        <begin position="213"/>
        <end position="232"/>
    </location>
</feature>
<protein>
    <recommendedName>
        <fullName evidence="4">ABC transporter permease</fullName>
    </recommendedName>
</protein>
<accession>A0ABV7QKK3</accession>
<keyword evidence="1" id="KW-1133">Transmembrane helix</keyword>
<keyword evidence="1" id="KW-0812">Transmembrane</keyword>
<keyword evidence="3" id="KW-1185">Reference proteome</keyword>